<dbReference type="GO" id="GO:0071051">
    <property type="term" value="P:poly(A)-dependent snoRNA 3'-end processing"/>
    <property type="evidence" value="ECO:0007669"/>
    <property type="project" value="TreeGrafter"/>
</dbReference>
<dbReference type="SUPFAM" id="SSF50249">
    <property type="entry name" value="Nucleic acid-binding proteins"/>
    <property type="match status" value="1"/>
</dbReference>
<feature type="non-terminal residue" evidence="6">
    <location>
        <position position="241"/>
    </location>
</feature>
<dbReference type="GO" id="GO:0000177">
    <property type="term" value="C:cytoplasmic exosome (RNase complex)"/>
    <property type="evidence" value="ECO:0007669"/>
    <property type="project" value="TreeGrafter"/>
</dbReference>
<dbReference type="OrthoDB" id="340500at2759"/>
<evidence type="ECO:0000313" key="6">
    <source>
        <dbReference type="EMBL" id="KAF2675343.1"/>
    </source>
</evidence>
<evidence type="ECO:0000256" key="1">
    <source>
        <dbReference type="ARBA" id="ARBA00004123"/>
    </source>
</evidence>
<dbReference type="Pfam" id="PF15985">
    <property type="entry name" value="KH_6"/>
    <property type="match status" value="1"/>
</dbReference>
<keyword evidence="3" id="KW-0694">RNA-binding</keyword>
<dbReference type="GO" id="GO:0071035">
    <property type="term" value="P:nuclear polyadenylation-dependent rRNA catabolic process"/>
    <property type="evidence" value="ECO:0007669"/>
    <property type="project" value="TreeGrafter"/>
</dbReference>
<feature type="domain" description="K Homology" evidence="4">
    <location>
        <begin position="159"/>
        <end position="208"/>
    </location>
</feature>
<dbReference type="SUPFAM" id="SSF54791">
    <property type="entry name" value="Eukaryotic type KH-domain (KH-domain type I)"/>
    <property type="match status" value="1"/>
</dbReference>
<dbReference type="Pfam" id="PF21262">
    <property type="entry name" value="RRP40_S1"/>
    <property type="match status" value="1"/>
</dbReference>
<comment type="subcellular location">
    <subcellularLocation>
        <location evidence="1">Nucleus</location>
    </subcellularLocation>
</comment>
<dbReference type="EMBL" id="MU004230">
    <property type="protein sequence ID" value="KAF2675343.1"/>
    <property type="molecule type" value="Genomic_DNA"/>
</dbReference>
<keyword evidence="7" id="KW-1185">Reference proteome</keyword>
<evidence type="ECO:0000313" key="7">
    <source>
        <dbReference type="Proteomes" id="UP000799302"/>
    </source>
</evidence>
<organism evidence="6 7">
    <name type="scientific">Microthyrium microscopicum</name>
    <dbReference type="NCBI Taxonomy" id="703497"/>
    <lineage>
        <taxon>Eukaryota</taxon>
        <taxon>Fungi</taxon>
        <taxon>Dikarya</taxon>
        <taxon>Ascomycota</taxon>
        <taxon>Pezizomycotina</taxon>
        <taxon>Dothideomycetes</taxon>
        <taxon>Dothideomycetes incertae sedis</taxon>
        <taxon>Microthyriales</taxon>
        <taxon>Microthyriaceae</taxon>
        <taxon>Microthyrium</taxon>
    </lineage>
</organism>
<sequence length="241" mass="25674">MATTQLSVLPGDIIPSAHIPRPAKKQLKLGPGLHHTPPSTIRATIPGTLHADFRKNAIWIDHAHGGRYIPRLNDPIILTIHHSSTDIYHAVITPHTPLAILPQLAFEGASRKTRPQLTSGDLVYARVSAAPAGSLDSVELECVSATTGRADGLGPLKGGMVWDVSQATARRLLLGEKGGCVVLSELGKRAAFEVAVGRNGRVWVGGDMAVVLGVGRAVRAFDEEGDVDVGRQRKIVEKVIK</sequence>
<dbReference type="InterPro" id="IPR004088">
    <property type="entry name" value="KH_dom_type_1"/>
</dbReference>
<evidence type="ECO:0000256" key="3">
    <source>
        <dbReference type="ARBA" id="ARBA00022884"/>
    </source>
</evidence>
<dbReference type="GO" id="GO:0003723">
    <property type="term" value="F:RNA binding"/>
    <property type="evidence" value="ECO:0007669"/>
    <property type="project" value="UniProtKB-KW"/>
</dbReference>
<protein>
    <submittedName>
        <fullName evidence="6">Exosome complex exonuclease RRP40</fullName>
    </submittedName>
</protein>
<evidence type="ECO:0000256" key="2">
    <source>
        <dbReference type="ARBA" id="ARBA00022835"/>
    </source>
</evidence>
<keyword evidence="6" id="KW-0269">Exonuclease</keyword>
<dbReference type="GO" id="GO:0071038">
    <property type="term" value="P:TRAMP-dependent tRNA surveillance pathway"/>
    <property type="evidence" value="ECO:0007669"/>
    <property type="project" value="TreeGrafter"/>
</dbReference>
<dbReference type="GO" id="GO:0000467">
    <property type="term" value="P:exonucleolytic trimming to generate mature 3'-end of 5.8S rRNA from tricistronic rRNA transcript (SSU-rRNA, 5.8S rRNA, LSU-rRNA)"/>
    <property type="evidence" value="ECO:0007669"/>
    <property type="project" value="TreeGrafter"/>
</dbReference>
<gene>
    <name evidence="6" type="ORF">BT63DRAFT_382137</name>
</gene>
<keyword evidence="2" id="KW-0271">Exosome</keyword>
<dbReference type="InterPro" id="IPR026699">
    <property type="entry name" value="Exosome_RNA_bind1/RRP40/RRP4"/>
</dbReference>
<feature type="domain" description="Exosome complex exonuclease Rrp40 N-terminal" evidence="5">
    <location>
        <begin position="27"/>
        <end position="63"/>
    </location>
</feature>
<dbReference type="GO" id="GO:0004527">
    <property type="term" value="F:exonuclease activity"/>
    <property type="evidence" value="ECO:0007669"/>
    <property type="project" value="UniProtKB-KW"/>
</dbReference>
<dbReference type="AlphaFoldDB" id="A0A6A6UV36"/>
<reference evidence="6" key="1">
    <citation type="journal article" date="2020" name="Stud. Mycol.">
        <title>101 Dothideomycetes genomes: a test case for predicting lifestyles and emergence of pathogens.</title>
        <authorList>
            <person name="Haridas S."/>
            <person name="Albert R."/>
            <person name="Binder M."/>
            <person name="Bloem J."/>
            <person name="Labutti K."/>
            <person name="Salamov A."/>
            <person name="Andreopoulos B."/>
            <person name="Baker S."/>
            <person name="Barry K."/>
            <person name="Bills G."/>
            <person name="Bluhm B."/>
            <person name="Cannon C."/>
            <person name="Castanera R."/>
            <person name="Culley D."/>
            <person name="Daum C."/>
            <person name="Ezra D."/>
            <person name="Gonzalez J."/>
            <person name="Henrissat B."/>
            <person name="Kuo A."/>
            <person name="Liang C."/>
            <person name="Lipzen A."/>
            <person name="Lutzoni F."/>
            <person name="Magnuson J."/>
            <person name="Mondo S."/>
            <person name="Nolan M."/>
            <person name="Ohm R."/>
            <person name="Pangilinan J."/>
            <person name="Park H.-J."/>
            <person name="Ramirez L."/>
            <person name="Alfaro M."/>
            <person name="Sun H."/>
            <person name="Tritt A."/>
            <person name="Yoshinaga Y."/>
            <person name="Zwiers L.-H."/>
            <person name="Turgeon B."/>
            <person name="Goodwin S."/>
            <person name="Spatafora J."/>
            <person name="Crous P."/>
            <person name="Grigoriev I."/>
        </authorList>
    </citation>
    <scope>NUCLEOTIDE SEQUENCE</scope>
    <source>
        <strain evidence="6">CBS 115976</strain>
    </source>
</reference>
<dbReference type="GO" id="GO:0071034">
    <property type="term" value="P:CUT catabolic process"/>
    <property type="evidence" value="ECO:0007669"/>
    <property type="project" value="TreeGrafter"/>
</dbReference>
<dbReference type="Proteomes" id="UP000799302">
    <property type="component" value="Unassembled WGS sequence"/>
</dbReference>
<dbReference type="Gene3D" id="3.30.1370.10">
    <property type="entry name" value="K Homology domain, type 1"/>
    <property type="match status" value="1"/>
</dbReference>
<dbReference type="GO" id="GO:0000176">
    <property type="term" value="C:nuclear exosome (RNase complex)"/>
    <property type="evidence" value="ECO:0007669"/>
    <property type="project" value="TreeGrafter"/>
</dbReference>
<dbReference type="PANTHER" id="PTHR21321:SF1">
    <property type="entry name" value="EXOSOME COMPLEX COMPONENT RRP40"/>
    <property type="match status" value="1"/>
</dbReference>
<dbReference type="InterPro" id="IPR036612">
    <property type="entry name" value="KH_dom_type_1_sf"/>
</dbReference>
<dbReference type="Pfam" id="PF18311">
    <property type="entry name" value="Rrp40_N"/>
    <property type="match status" value="1"/>
</dbReference>
<dbReference type="InterPro" id="IPR012340">
    <property type="entry name" value="NA-bd_OB-fold"/>
</dbReference>
<accession>A0A6A6UV36</accession>
<keyword evidence="6" id="KW-0540">Nuclease</keyword>
<proteinExistence type="predicted"/>
<evidence type="ECO:0000259" key="5">
    <source>
        <dbReference type="Pfam" id="PF18311"/>
    </source>
</evidence>
<dbReference type="PANTHER" id="PTHR21321">
    <property type="entry name" value="PNAS-3 RELATED"/>
    <property type="match status" value="1"/>
</dbReference>
<dbReference type="GO" id="GO:0034475">
    <property type="term" value="P:U4 snRNA 3'-end processing"/>
    <property type="evidence" value="ECO:0007669"/>
    <property type="project" value="TreeGrafter"/>
</dbReference>
<dbReference type="FunFam" id="2.40.50.100:FF:000073">
    <property type="entry name" value="Putative Exosome complex component RRP40"/>
    <property type="match status" value="1"/>
</dbReference>
<dbReference type="InterPro" id="IPR041054">
    <property type="entry name" value="Rrp40_N_euk"/>
</dbReference>
<name>A0A6A6UV36_9PEZI</name>
<dbReference type="Gene3D" id="2.40.50.100">
    <property type="match status" value="1"/>
</dbReference>
<evidence type="ECO:0000259" key="4">
    <source>
        <dbReference type="Pfam" id="PF15985"/>
    </source>
</evidence>
<keyword evidence="6" id="KW-0378">Hydrolase</keyword>
<dbReference type="Gene3D" id="2.40.50.140">
    <property type="entry name" value="Nucleic acid-binding proteins"/>
    <property type="match status" value="1"/>
</dbReference>